<dbReference type="EMBL" id="CP089977">
    <property type="protein sequence ID" value="UXZ04453.1"/>
    <property type="molecule type" value="Genomic_DNA"/>
</dbReference>
<proteinExistence type="predicted"/>
<organism evidence="2 3">
    <name type="scientific">Moraxella nasicaprae</name>
    <dbReference type="NCBI Taxonomy" id="2904122"/>
    <lineage>
        <taxon>Bacteria</taxon>
        <taxon>Pseudomonadati</taxon>
        <taxon>Pseudomonadota</taxon>
        <taxon>Gammaproteobacteria</taxon>
        <taxon>Moraxellales</taxon>
        <taxon>Moraxellaceae</taxon>
        <taxon>Moraxella</taxon>
    </lineage>
</organism>
<protein>
    <submittedName>
        <fullName evidence="2">Uncharacterized protein</fullName>
    </submittedName>
</protein>
<evidence type="ECO:0000313" key="3">
    <source>
        <dbReference type="Proteomes" id="UP001063782"/>
    </source>
</evidence>
<sequence length="123" mass="14096">MNKWQSYILAMALLGFGVGQSQAAIYLGQDASGHDWTFLEKRIVNKGLGYKESWAFIERGNDKRKVLYSFNCNRASVAQLAVDDYKVARGRADRLIHSWRPVRPSYYQIGQGTFEAQMYYIAC</sequence>
<name>A0ABY6F2Z7_9GAMM</name>
<evidence type="ECO:0000256" key="1">
    <source>
        <dbReference type="SAM" id="SignalP"/>
    </source>
</evidence>
<reference evidence="2" key="1">
    <citation type="submission" date="2021-12" db="EMBL/GenBank/DDBJ databases">
        <title>taxonomy of Moraxella sp. ZY201224.</title>
        <authorList>
            <person name="Li F."/>
        </authorList>
    </citation>
    <scope>NUCLEOTIDE SEQUENCE</scope>
    <source>
        <strain evidence="2">ZY201224</strain>
    </source>
</reference>
<feature type="signal peptide" evidence="1">
    <location>
        <begin position="1"/>
        <end position="23"/>
    </location>
</feature>
<dbReference type="RefSeq" id="WP_263075936.1">
    <property type="nucleotide sequence ID" value="NZ_CP089977.1"/>
</dbReference>
<feature type="chain" id="PRO_5045307249" evidence="1">
    <location>
        <begin position="24"/>
        <end position="123"/>
    </location>
</feature>
<keyword evidence="1" id="KW-0732">Signal</keyword>
<gene>
    <name evidence="2" type="ORF">LU297_07620</name>
</gene>
<accession>A0ABY6F2Z7</accession>
<keyword evidence="3" id="KW-1185">Reference proteome</keyword>
<dbReference type="Proteomes" id="UP001063782">
    <property type="component" value="Chromosome"/>
</dbReference>
<evidence type="ECO:0000313" key="2">
    <source>
        <dbReference type="EMBL" id="UXZ04453.1"/>
    </source>
</evidence>